<dbReference type="KEGG" id="cac:CA_C1115"/>
<evidence type="ECO:0000313" key="2">
    <source>
        <dbReference type="Proteomes" id="UP000000814"/>
    </source>
</evidence>
<dbReference type="RefSeq" id="WP_010964430.1">
    <property type="nucleotide sequence ID" value="NC_003030.1"/>
</dbReference>
<dbReference type="EMBL" id="AE001437">
    <property type="protein sequence ID" value="AAK79089.1"/>
    <property type="molecule type" value="Genomic_DNA"/>
</dbReference>
<dbReference type="Proteomes" id="UP000000814">
    <property type="component" value="Chromosome"/>
</dbReference>
<dbReference type="STRING" id="272562.CA_C1115"/>
<protein>
    <submittedName>
        <fullName evidence="1">Uncharacterized protein</fullName>
    </submittedName>
</protein>
<name>Q97K06_CLOAB</name>
<dbReference type="PATRIC" id="fig|272562.8.peg.1323"/>
<dbReference type="AlphaFoldDB" id="Q97K06"/>
<dbReference type="PIR" id="F97037">
    <property type="entry name" value="F97037"/>
</dbReference>
<reference evidence="1 2" key="1">
    <citation type="journal article" date="2001" name="J. Bacteriol.">
        <title>Genome sequence and comparative analysis of the solvent-producing bacterium Clostridium acetobutylicum.</title>
        <authorList>
            <person name="Nolling J."/>
            <person name="Breton G."/>
            <person name="Omelchenko M.V."/>
            <person name="Makarova K.S."/>
            <person name="Zeng Q."/>
            <person name="Gibson R."/>
            <person name="Lee H.M."/>
            <person name="Dubois J."/>
            <person name="Qiu D."/>
            <person name="Hitti J."/>
            <person name="Wolf Y.I."/>
            <person name="Tatusov R.L."/>
            <person name="Sabathe F."/>
            <person name="Doucette-Stamm L."/>
            <person name="Soucaille P."/>
            <person name="Daly M.J."/>
            <person name="Bennett G.N."/>
            <person name="Koonin E.V."/>
            <person name="Smith D.R."/>
        </authorList>
    </citation>
    <scope>NUCLEOTIDE SEQUENCE [LARGE SCALE GENOMIC DNA]</scope>
    <source>
        <strain evidence="2">ATCC 824 / DSM 792 / JCM 1419 / LMG 5710 / VKM B-1787</strain>
    </source>
</reference>
<dbReference type="GeneID" id="44997626"/>
<keyword evidence="2" id="KW-1185">Reference proteome</keyword>
<dbReference type="HOGENOM" id="CLU_902244_0_0_9"/>
<accession>Q97K06</accession>
<sequence>MTIGDGFLIGNSVSPRTSLLSTPSAIKNSFTGLKFYGGYIIDSIFISKKVKSDIEIISETVCSLPEWTWDIVFLAAMNGTVDGSNITGIIEPPQKWLLYRKEEGVDCLYKVTELDLDTTSYIDYKVAGLKNVQYFLYAASTSMISAPIVFDKFNTTFCGYFLIDAEAVDNGNVYDVETYHLDLNLSTEKVTNNNDVTFLKNYTKYDSVIFGNRDFLSGSINSILGYYNPDNDELEYTWDSDYIDQFRKFINNQKQKYLKFKNGKVIKVVTTSTNGVSFEYKFDDSISQQIPTVTVYYQEVSDVEDLIS</sequence>
<evidence type="ECO:0000313" key="1">
    <source>
        <dbReference type="EMBL" id="AAK79089.1"/>
    </source>
</evidence>
<proteinExistence type="predicted"/>
<gene>
    <name evidence="1" type="ordered locus">CA_C1115</name>
</gene>
<organism evidence="1 2">
    <name type="scientific">Clostridium acetobutylicum (strain ATCC 824 / DSM 792 / JCM 1419 / IAM 19013 / LMG 5710 / NBRC 13948 / NRRL B-527 / VKM B-1787 / 2291 / W)</name>
    <dbReference type="NCBI Taxonomy" id="272562"/>
    <lineage>
        <taxon>Bacteria</taxon>
        <taxon>Bacillati</taxon>
        <taxon>Bacillota</taxon>
        <taxon>Clostridia</taxon>
        <taxon>Eubacteriales</taxon>
        <taxon>Clostridiaceae</taxon>
        <taxon>Clostridium</taxon>
    </lineage>
</organism>